<name>A0A1N7J1F7_9BACL</name>
<sequence length="258" mass="30287">MKRQPVRASLSRVQEAKRWAWLKTKMEQLAERLPPRPPQQPQQPFFPPPRDPEPRGFANQGPPRGRGGGFDDLGWDAPFGFPPRPEGGAPRRPDERGPRDGRDSRLDEWWGGPMMDWGRPQDREMPPWAQPPRDRSREGEIPSWDQAPRYRDGDREGEVPSWNGSPRDREGEAPYWGRSPRDREEAPAMDRSPRQREGGREDPADRRLEGGERRGERPRRRSPRRDWEELPSLFDETEHVTSSGIRRRRSRSTRKRRY</sequence>
<feature type="compositionally biased region" description="Basic and acidic residues" evidence="1">
    <location>
        <begin position="89"/>
        <end position="108"/>
    </location>
</feature>
<feature type="compositionally biased region" description="Basic and acidic residues" evidence="1">
    <location>
        <begin position="179"/>
        <end position="215"/>
    </location>
</feature>
<dbReference type="RefSeq" id="WP_076523253.1">
    <property type="nucleotide sequence ID" value="NZ_CP048103.1"/>
</dbReference>
<dbReference type="Proteomes" id="UP000186795">
    <property type="component" value="Unassembled WGS sequence"/>
</dbReference>
<dbReference type="AlphaFoldDB" id="A0A1N7J1F7"/>
<feature type="compositionally biased region" description="Pro residues" evidence="1">
    <location>
        <begin position="35"/>
        <end position="49"/>
    </location>
</feature>
<evidence type="ECO:0000313" key="3">
    <source>
        <dbReference type="Proteomes" id="UP000186795"/>
    </source>
</evidence>
<feature type="region of interest" description="Disordered" evidence="1">
    <location>
        <begin position="28"/>
        <end position="258"/>
    </location>
</feature>
<organism evidence="2 3">
    <name type="scientific">Kroppenstedtia eburnea</name>
    <dbReference type="NCBI Taxonomy" id="714067"/>
    <lineage>
        <taxon>Bacteria</taxon>
        <taxon>Bacillati</taxon>
        <taxon>Bacillota</taxon>
        <taxon>Bacilli</taxon>
        <taxon>Bacillales</taxon>
        <taxon>Thermoactinomycetaceae</taxon>
        <taxon>Kroppenstedtia</taxon>
    </lineage>
</organism>
<protein>
    <submittedName>
        <fullName evidence="2">Uncharacterized protein</fullName>
    </submittedName>
</protein>
<accession>A0A1N7J1F7</accession>
<evidence type="ECO:0000256" key="1">
    <source>
        <dbReference type="SAM" id="MobiDB-lite"/>
    </source>
</evidence>
<gene>
    <name evidence="2" type="ORF">SAMN05421790_101614</name>
</gene>
<dbReference type="EMBL" id="FTOD01000001">
    <property type="protein sequence ID" value="SIS43173.1"/>
    <property type="molecule type" value="Genomic_DNA"/>
</dbReference>
<proteinExistence type="predicted"/>
<feature type="compositionally biased region" description="Basic and acidic residues" evidence="1">
    <location>
        <begin position="148"/>
        <end position="158"/>
    </location>
</feature>
<reference evidence="3" key="1">
    <citation type="submission" date="2017-01" db="EMBL/GenBank/DDBJ databases">
        <authorList>
            <person name="Varghese N."/>
            <person name="Submissions S."/>
        </authorList>
    </citation>
    <scope>NUCLEOTIDE SEQUENCE [LARGE SCALE GENOMIC DNA]</scope>
    <source>
        <strain evidence="3">DSM 45196</strain>
    </source>
</reference>
<keyword evidence="3" id="KW-1185">Reference proteome</keyword>
<feature type="compositionally biased region" description="Basic residues" evidence="1">
    <location>
        <begin position="245"/>
        <end position="258"/>
    </location>
</feature>
<evidence type="ECO:0000313" key="2">
    <source>
        <dbReference type="EMBL" id="SIS43173.1"/>
    </source>
</evidence>